<proteinExistence type="predicted"/>
<dbReference type="AlphaFoldDB" id="A0A2S9YBV1"/>
<comment type="caution">
    <text evidence="2">The sequence shown here is derived from an EMBL/GenBank/DDBJ whole genome shotgun (WGS) entry which is preliminary data.</text>
</comment>
<keyword evidence="1" id="KW-0732">Signal</keyword>
<evidence type="ECO:0000313" key="2">
    <source>
        <dbReference type="EMBL" id="PRQ02597.1"/>
    </source>
</evidence>
<dbReference type="EMBL" id="PVNL01000112">
    <property type="protein sequence ID" value="PRQ02597.1"/>
    <property type="molecule type" value="Genomic_DNA"/>
</dbReference>
<dbReference type="OrthoDB" id="9842159at2"/>
<gene>
    <name evidence="2" type="ORF">ENSA7_55690</name>
</gene>
<evidence type="ECO:0000256" key="1">
    <source>
        <dbReference type="SAM" id="SignalP"/>
    </source>
</evidence>
<name>A0A2S9YBV1_9BACT</name>
<protein>
    <submittedName>
        <fullName evidence="2">Uncharacterized protein</fullName>
    </submittedName>
</protein>
<reference evidence="2 3" key="1">
    <citation type="submission" date="2018-03" db="EMBL/GenBank/DDBJ databases">
        <title>Draft Genome Sequences of the Obligatory Marine Myxobacteria Enhygromyxa salina SWB007.</title>
        <authorList>
            <person name="Poehlein A."/>
            <person name="Moghaddam J.A."/>
            <person name="Harms H."/>
            <person name="Alanjari M."/>
            <person name="Koenig G.M."/>
            <person name="Daniel R."/>
            <person name="Schaeberle T.F."/>
        </authorList>
    </citation>
    <scope>NUCLEOTIDE SEQUENCE [LARGE SCALE GENOMIC DNA]</scope>
    <source>
        <strain evidence="2 3">SWB007</strain>
    </source>
</reference>
<evidence type="ECO:0000313" key="3">
    <source>
        <dbReference type="Proteomes" id="UP000238823"/>
    </source>
</evidence>
<dbReference type="Proteomes" id="UP000238823">
    <property type="component" value="Unassembled WGS sequence"/>
</dbReference>
<sequence>MSVLPLSTRGRCASAALAVGAALLIAASVGHARAPDQPPPPVVTCQVQVEELPAVLRMGGDYQLSVVASEPGSEPVRGDARQPLPVSGAAQLQIDEPVTVCLHGAAYQGAVQLSPGDCGGDQIHVIYATPKPAKLSFQTGALPLSELSISCVSGCPYQTRTVDSFPELPFPRGEHELIVKLEFRARGHRRAVEEFKLTPGDNSVRVSLQRY</sequence>
<accession>A0A2S9YBV1</accession>
<dbReference type="RefSeq" id="WP_106092451.1">
    <property type="nucleotide sequence ID" value="NZ_PVNL01000112.1"/>
</dbReference>
<feature type="signal peptide" evidence="1">
    <location>
        <begin position="1"/>
        <end position="32"/>
    </location>
</feature>
<organism evidence="2 3">
    <name type="scientific">Enhygromyxa salina</name>
    <dbReference type="NCBI Taxonomy" id="215803"/>
    <lineage>
        <taxon>Bacteria</taxon>
        <taxon>Pseudomonadati</taxon>
        <taxon>Myxococcota</taxon>
        <taxon>Polyangia</taxon>
        <taxon>Nannocystales</taxon>
        <taxon>Nannocystaceae</taxon>
        <taxon>Enhygromyxa</taxon>
    </lineage>
</organism>
<feature type="chain" id="PRO_5015460955" evidence="1">
    <location>
        <begin position="33"/>
        <end position="211"/>
    </location>
</feature>